<sequence length="210" mass="23235">MTLVEPPFGAPLAESCIPVLETERLVLRAPRIEDIPAIAALANHRTIAEMTANLPYPYRLSDARAFVETLAQTPDAATFAIFLKTGDEEVFAGMCAYGRKPPETMHEVGYWLGQPFWGLGIATEALRAMIDYIFSETDIDIIGGAARVVNPASRRVLEKCAFQWSGVGLCRVRALAASVPVDRFQLERRTWASLRAWGSTAMPMRRELAH</sequence>
<dbReference type="PROSITE" id="PS51186">
    <property type="entry name" value="GNAT"/>
    <property type="match status" value="1"/>
</dbReference>
<evidence type="ECO:0000259" key="1">
    <source>
        <dbReference type="PROSITE" id="PS51186"/>
    </source>
</evidence>
<dbReference type="InterPro" id="IPR016181">
    <property type="entry name" value="Acyl_CoA_acyltransferase"/>
</dbReference>
<reference evidence="2 3" key="1">
    <citation type="journal article" date="2007" name="Appl. Environ. Microbiol.">
        <title>Rhizobial factors required for stem nodule maturation and maintenance in Sesbania rostrata-Azorhizobium caulinodans ORS571 symbiosis.</title>
        <authorList>
            <person name="Suzuki S."/>
            <person name="Aono T."/>
            <person name="Lee KB."/>
            <person name="Suzuki T."/>
            <person name="Liu CT."/>
            <person name="Miwa H."/>
            <person name="Wakao S."/>
            <person name="Iki T."/>
            <person name="Oyaizu H."/>
        </authorList>
    </citation>
    <scope>NUCLEOTIDE SEQUENCE [LARGE SCALE GENOMIC DNA]</scope>
    <source>
        <strain evidence="3">ATCC 43989 / DSM 5975 / JCM 20966 / LMG 6465 / NBRC 14845 / NCIMB 13405 / ORS 571</strain>
    </source>
</reference>
<reference evidence="2 3" key="6">
    <citation type="journal article" date="2011" name="Appl. Environ. Microbiol.">
        <title>Involvement of the azorhizobial chromosome partition gene (parA) in the onset of bacteroid differentiation during Sesbania rostrata stem nodule development.</title>
        <authorList>
            <person name="Liu CT."/>
            <person name="Lee KB."/>
            <person name="Wang YS."/>
            <person name="Peng MH."/>
            <person name="Lee KT."/>
            <person name="Suzuki S."/>
            <person name="Suzuki T."/>
            <person name="Oyaizu H."/>
        </authorList>
    </citation>
    <scope>NUCLEOTIDE SEQUENCE [LARGE SCALE GENOMIC DNA]</scope>
    <source>
        <strain evidence="3">ATCC 43989 / DSM 5975 / JCM 20966 / LMG 6465 / NBRC 14845 / NCIMB 13405 / ORS 571</strain>
    </source>
</reference>
<proteinExistence type="predicted"/>
<dbReference type="Proteomes" id="UP000000270">
    <property type="component" value="Chromosome"/>
</dbReference>
<reference evidence="2 3" key="4">
    <citation type="journal article" date="2009" name="Appl. Environ. Microbiol.">
        <title>Comparative genome-wide transcriptional profiling of Azorhizobium caulinodans ORS571 grown under free-living and symbiotic conditions.</title>
        <authorList>
            <person name="Tsukada S."/>
            <person name="Aono T."/>
            <person name="Akiba N."/>
            <person name="Lee KB."/>
            <person name="Liu CT."/>
            <person name="Toyazaki H."/>
            <person name="Oyaizu H."/>
        </authorList>
    </citation>
    <scope>NUCLEOTIDE SEQUENCE [LARGE SCALE GENOMIC DNA]</scope>
    <source>
        <strain evidence="3">ATCC 43989 / DSM 5975 / JCM 20966 / LMG 6465 / NBRC 14845 / NCIMB 13405 / ORS 571</strain>
    </source>
</reference>
<dbReference type="Pfam" id="PF13302">
    <property type="entry name" value="Acetyltransf_3"/>
    <property type="match status" value="1"/>
</dbReference>
<reference evidence="2 3" key="3">
    <citation type="journal article" date="2008" name="BMC Genomics">
        <title>The genome of the versatile nitrogen fixer Azorhizobium caulinodans ORS571.</title>
        <authorList>
            <person name="Lee KB."/>
            <person name="Backer P.D."/>
            <person name="Aono T."/>
            <person name="Liu CT."/>
            <person name="Suzuki S."/>
            <person name="Suzuki T."/>
            <person name="Kaneko T."/>
            <person name="Yamada M."/>
            <person name="Tabata S."/>
            <person name="Kupfer D.M."/>
            <person name="Najar F.Z."/>
            <person name="Wiley G.B."/>
            <person name="Roe B."/>
            <person name="Binnewies T.T."/>
            <person name="Ussery D.W."/>
            <person name="D'Haeze W."/>
            <person name="Herder J.D."/>
            <person name="Gevers D."/>
            <person name="Vereecke D."/>
            <person name="Holsters M."/>
            <person name="Oyaizu H."/>
        </authorList>
    </citation>
    <scope>NUCLEOTIDE SEQUENCE [LARGE SCALE GENOMIC DNA]</scope>
    <source>
        <strain evidence="3">ATCC 43989 / DSM 5975 / JCM 20966 / LMG 6465 / NBRC 14845 / NCIMB 13405 / ORS 571</strain>
    </source>
</reference>
<keyword evidence="3" id="KW-1185">Reference proteome</keyword>
<organism evidence="2 3">
    <name type="scientific">Azorhizobium caulinodans (strain ATCC 43989 / DSM 5975 / JCM 20966 / LMG 6465 / NBRC 14845 / NCIMB 13405 / ORS 571)</name>
    <dbReference type="NCBI Taxonomy" id="438753"/>
    <lineage>
        <taxon>Bacteria</taxon>
        <taxon>Pseudomonadati</taxon>
        <taxon>Pseudomonadota</taxon>
        <taxon>Alphaproteobacteria</taxon>
        <taxon>Hyphomicrobiales</taxon>
        <taxon>Xanthobacteraceae</taxon>
        <taxon>Azorhizobium</taxon>
    </lineage>
</organism>
<dbReference type="STRING" id="438753.AZC_4092"/>
<dbReference type="InterPro" id="IPR000182">
    <property type="entry name" value="GNAT_dom"/>
</dbReference>
<dbReference type="SUPFAM" id="SSF55729">
    <property type="entry name" value="Acyl-CoA N-acyltransferases (Nat)"/>
    <property type="match status" value="1"/>
</dbReference>
<gene>
    <name evidence="2" type="ordered locus">AZC_4092</name>
</gene>
<reference evidence="3" key="2">
    <citation type="submission" date="2007-04" db="EMBL/GenBank/DDBJ databases">
        <title>Complete genome sequence of the nitrogen-fixing bacterium Azorhizobium caulinodans ORS571.</title>
        <authorList>
            <person name="Lee K.B."/>
            <person name="Backer P.D."/>
            <person name="Aono T."/>
            <person name="Liu C.T."/>
            <person name="Suzuki S."/>
            <person name="Suzuki T."/>
            <person name="Kaneko T."/>
            <person name="Yamada M."/>
            <person name="Tabata S."/>
            <person name="Kupfer D.M."/>
            <person name="Najar F.Z."/>
            <person name="Wiley G.B."/>
            <person name="Roe B."/>
            <person name="Binnewies T."/>
            <person name="Ussery D."/>
            <person name="Vereecke D."/>
            <person name="Gevers D."/>
            <person name="Holsters M."/>
            <person name="Oyaizu H."/>
        </authorList>
    </citation>
    <scope>NUCLEOTIDE SEQUENCE [LARGE SCALE GENOMIC DNA]</scope>
    <source>
        <strain evidence="3">ATCC 43989 / DSM 5975 / JCM 20966 / LMG 6465 / NBRC 14845 / NCIMB 13405 / ORS 571</strain>
    </source>
</reference>
<reference evidence="2 3" key="5">
    <citation type="journal article" date="2010" name="Appl. Environ. Microbiol.">
        <title>phrR-like gene praR of Azorhizobium caulinodans ORS571 is essential for symbiosis with Sesbania rostrata and is involved in expression of reb genes.</title>
        <authorList>
            <person name="Akiba N."/>
            <person name="Aono T."/>
            <person name="Toyazaki H."/>
            <person name="Sato S."/>
            <person name="Oyaizu H."/>
        </authorList>
    </citation>
    <scope>NUCLEOTIDE SEQUENCE [LARGE SCALE GENOMIC DNA]</scope>
    <source>
        <strain evidence="3">ATCC 43989 / DSM 5975 / JCM 20966 / LMG 6465 / NBRC 14845 / NCIMB 13405 / ORS 571</strain>
    </source>
</reference>
<evidence type="ECO:0000313" key="3">
    <source>
        <dbReference type="Proteomes" id="UP000000270"/>
    </source>
</evidence>
<dbReference type="PANTHER" id="PTHR43328:SF1">
    <property type="entry name" value="N-ACETYLTRANSFERASE DOMAIN-CONTAINING PROTEIN"/>
    <property type="match status" value="1"/>
</dbReference>
<dbReference type="HOGENOM" id="CLU_013985_3_4_5"/>
<dbReference type="AlphaFoldDB" id="A8HRT4"/>
<accession>A8HRT4</accession>
<feature type="domain" description="N-acetyltransferase" evidence="1">
    <location>
        <begin position="25"/>
        <end position="209"/>
    </location>
</feature>
<dbReference type="RefSeq" id="WP_012172612.1">
    <property type="nucleotide sequence ID" value="NC_009937.1"/>
</dbReference>
<protein>
    <submittedName>
        <fullName evidence="2">GCN5-related N-acetyltransferase</fullName>
    </submittedName>
</protein>
<dbReference type="GO" id="GO:0016747">
    <property type="term" value="F:acyltransferase activity, transferring groups other than amino-acyl groups"/>
    <property type="evidence" value="ECO:0007669"/>
    <property type="project" value="InterPro"/>
</dbReference>
<dbReference type="PANTHER" id="PTHR43328">
    <property type="entry name" value="ACETYLTRANSFERASE-RELATED"/>
    <property type="match status" value="1"/>
</dbReference>
<evidence type="ECO:0000313" key="2">
    <source>
        <dbReference type="EMBL" id="BAF90090.1"/>
    </source>
</evidence>
<keyword evidence="2" id="KW-0808">Transferase</keyword>
<dbReference type="KEGG" id="azc:AZC_4092"/>
<dbReference type="Gene3D" id="3.40.630.30">
    <property type="match status" value="1"/>
</dbReference>
<dbReference type="EMBL" id="AP009384">
    <property type="protein sequence ID" value="BAF90090.1"/>
    <property type="molecule type" value="Genomic_DNA"/>
</dbReference>
<dbReference type="eggNOG" id="COG1670">
    <property type="taxonomic scope" value="Bacteria"/>
</dbReference>
<name>A8HRT4_AZOC5</name>